<reference evidence="3 4" key="1">
    <citation type="submission" date="2019-05" db="EMBL/GenBank/DDBJ databases">
        <title>Draft genome sequence of Nonomuraea turkmeniaca DSM 43926.</title>
        <authorList>
            <person name="Saricaoglu S."/>
            <person name="Isik K."/>
        </authorList>
    </citation>
    <scope>NUCLEOTIDE SEQUENCE [LARGE SCALE GENOMIC DNA]</scope>
    <source>
        <strain evidence="3 4">DSM 43926</strain>
    </source>
</reference>
<dbReference type="EMBL" id="VCKY01000241">
    <property type="protein sequence ID" value="TMR09301.1"/>
    <property type="molecule type" value="Genomic_DNA"/>
</dbReference>
<dbReference type="PROSITE" id="PS51898">
    <property type="entry name" value="TYR_RECOMBINASE"/>
    <property type="match status" value="1"/>
</dbReference>
<dbReference type="SUPFAM" id="SSF56349">
    <property type="entry name" value="DNA breaking-rejoining enzymes"/>
    <property type="match status" value="1"/>
</dbReference>
<proteinExistence type="predicted"/>
<keyword evidence="1" id="KW-0233">DNA recombination</keyword>
<protein>
    <submittedName>
        <fullName evidence="3">Phage integrase family protein</fullName>
    </submittedName>
</protein>
<evidence type="ECO:0000313" key="3">
    <source>
        <dbReference type="EMBL" id="TMR09301.1"/>
    </source>
</evidence>
<dbReference type="InterPro" id="IPR013762">
    <property type="entry name" value="Integrase-like_cat_sf"/>
</dbReference>
<dbReference type="CDD" id="cd00397">
    <property type="entry name" value="DNA_BRE_C"/>
    <property type="match status" value="1"/>
</dbReference>
<keyword evidence="4" id="KW-1185">Reference proteome</keyword>
<name>A0A5S4F063_9ACTN</name>
<comment type="caution">
    <text evidence="3">The sequence shown here is derived from an EMBL/GenBank/DDBJ whole genome shotgun (WGS) entry which is preliminary data.</text>
</comment>
<sequence length="146" mass="15914">MASVLVERVDFTARRRGHPGQGEEVAVCTLRGQDGKGINAVPPRTGQAPVGAPGGMWLGARGKQLTPSGIYQMIERRCDLAGIGRIHPHQLRHFAADAWFAAGGSDQDGMRLFGWSSLDMPRRYGRANAEQRAIEAHRRMALGDQL</sequence>
<dbReference type="InterPro" id="IPR011010">
    <property type="entry name" value="DNA_brk_join_enz"/>
</dbReference>
<dbReference type="GO" id="GO:0006310">
    <property type="term" value="P:DNA recombination"/>
    <property type="evidence" value="ECO:0007669"/>
    <property type="project" value="UniProtKB-KW"/>
</dbReference>
<evidence type="ECO:0000259" key="2">
    <source>
        <dbReference type="PROSITE" id="PS51898"/>
    </source>
</evidence>
<dbReference type="Gene3D" id="1.10.443.10">
    <property type="entry name" value="Intergrase catalytic core"/>
    <property type="match status" value="1"/>
</dbReference>
<evidence type="ECO:0000256" key="1">
    <source>
        <dbReference type="ARBA" id="ARBA00023172"/>
    </source>
</evidence>
<dbReference type="Proteomes" id="UP000309128">
    <property type="component" value="Unassembled WGS sequence"/>
</dbReference>
<dbReference type="GO" id="GO:0003677">
    <property type="term" value="F:DNA binding"/>
    <property type="evidence" value="ECO:0007669"/>
    <property type="project" value="InterPro"/>
</dbReference>
<dbReference type="GO" id="GO:0015074">
    <property type="term" value="P:DNA integration"/>
    <property type="evidence" value="ECO:0007669"/>
    <property type="project" value="InterPro"/>
</dbReference>
<gene>
    <name evidence="3" type="ORF">ETD86_44155</name>
</gene>
<organism evidence="3 4">
    <name type="scientific">Nonomuraea turkmeniaca</name>
    <dbReference type="NCBI Taxonomy" id="103838"/>
    <lineage>
        <taxon>Bacteria</taxon>
        <taxon>Bacillati</taxon>
        <taxon>Actinomycetota</taxon>
        <taxon>Actinomycetes</taxon>
        <taxon>Streptosporangiales</taxon>
        <taxon>Streptosporangiaceae</taxon>
        <taxon>Nonomuraea</taxon>
    </lineage>
</organism>
<evidence type="ECO:0000313" key="4">
    <source>
        <dbReference type="Proteomes" id="UP000309128"/>
    </source>
</evidence>
<dbReference type="Pfam" id="PF00589">
    <property type="entry name" value="Phage_integrase"/>
    <property type="match status" value="1"/>
</dbReference>
<dbReference type="InterPro" id="IPR002104">
    <property type="entry name" value="Integrase_catalytic"/>
</dbReference>
<accession>A0A5S4F063</accession>
<dbReference type="OrthoDB" id="3183879at2"/>
<feature type="domain" description="Tyr recombinase" evidence="2">
    <location>
        <begin position="1"/>
        <end position="138"/>
    </location>
</feature>
<dbReference type="AlphaFoldDB" id="A0A5S4F063"/>